<gene>
    <name evidence="1" type="ORF">QFC21_005303</name>
</gene>
<organism evidence="1 2">
    <name type="scientific">Naganishia friedmannii</name>
    <dbReference type="NCBI Taxonomy" id="89922"/>
    <lineage>
        <taxon>Eukaryota</taxon>
        <taxon>Fungi</taxon>
        <taxon>Dikarya</taxon>
        <taxon>Basidiomycota</taxon>
        <taxon>Agaricomycotina</taxon>
        <taxon>Tremellomycetes</taxon>
        <taxon>Filobasidiales</taxon>
        <taxon>Filobasidiaceae</taxon>
        <taxon>Naganishia</taxon>
    </lineage>
</organism>
<name>A0ACC2VAP0_9TREE</name>
<sequence>MLSLEITGTKLADRFEKPFLQRQLDPLIRFKGQLNADRGSTAGLYVMSSKAGSFTPWHVDATGKVHWLTVVTGIKWVFTMPPTKSNIDVWRKVTGAKIHESWLAEHGSVRADFLWLPDLCADSPVTKQVVTSGQSILFPSGGTYLLNQAKENKMLDSSR</sequence>
<comment type="caution">
    <text evidence="1">The sequence shown here is derived from an EMBL/GenBank/DDBJ whole genome shotgun (WGS) entry which is preliminary data.</text>
</comment>
<proteinExistence type="predicted"/>
<evidence type="ECO:0000313" key="2">
    <source>
        <dbReference type="Proteomes" id="UP001227268"/>
    </source>
</evidence>
<protein>
    <submittedName>
        <fullName evidence="1">Uncharacterized protein</fullName>
    </submittedName>
</protein>
<evidence type="ECO:0000313" key="1">
    <source>
        <dbReference type="EMBL" id="KAJ9095941.1"/>
    </source>
</evidence>
<reference evidence="1" key="1">
    <citation type="submission" date="2023-04" db="EMBL/GenBank/DDBJ databases">
        <title>Draft Genome sequencing of Naganishia species isolated from polar environments using Oxford Nanopore Technology.</title>
        <authorList>
            <person name="Leo P."/>
            <person name="Venkateswaran K."/>
        </authorList>
    </citation>
    <scope>NUCLEOTIDE SEQUENCE</scope>
    <source>
        <strain evidence="1">MNA-CCFEE 5423</strain>
    </source>
</reference>
<dbReference type="EMBL" id="JASBWT010000020">
    <property type="protein sequence ID" value="KAJ9095941.1"/>
    <property type="molecule type" value="Genomic_DNA"/>
</dbReference>
<accession>A0ACC2VAP0</accession>
<dbReference type="Proteomes" id="UP001227268">
    <property type="component" value="Unassembled WGS sequence"/>
</dbReference>
<keyword evidence="2" id="KW-1185">Reference proteome</keyword>